<dbReference type="PANTHER" id="PTHR33293">
    <property type="entry name" value="INSERTION ELEMENT IS1 1 PROTEIN INSB-RELATED"/>
    <property type="match status" value="1"/>
</dbReference>
<dbReference type="InterPro" id="IPR012337">
    <property type="entry name" value="RNaseH-like_sf"/>
</dbReference>
<dbReference type="Proteomes" id="UP001523230">
    <property type="component" value="Unassembled WGS sequence"/>
</dbReference>
<dbReference type="InterPro" id="IPR001584">
    <property type="entry name" value="Integrase_cat-core"/>
</dbReference>
<organism evidence="4 5">
    <name type="scientific">Methanoculleus oceani</name>
    <dbReference type="NCBI Taxonomy" id="2184756"/>
    <lineage>
        <taxon>Archaea</taxon>
        <taxon>Methanobacteriati</taxon>
        <taxon>Methanobacteriota</taxon>
        <taxon>Stenosarchaea group</taxon>
        <taxon>Methanomicrobia</taxon>
        <taxon>Methanomicrobiales</taxon>
        <taxon>Methanomicrobiaceae</taxon>
        <taxon>Methanoculleus</taxon>
    </lineage>
</organism>
<dbReference type="InterPro" id="IPR032874">
    <property type="entry name" value="DDE_dom"/>
</dbReference>
<dbReference type="Pfam" id="PF13610">
    <property type="entry name" value="DDE_Tnp_IS240"/>
    <property type="match status" value="1"/>
</dbReference>
<keyword evidence="5" id="KW-1185">Reference proteome</keyword>
<dbReference type="Pfam" id="PF04434">
    <property type="entry name" value="SWIM"/>
    <property type="match status" value="1"/>
</dbReference>
<sequence length="397" mass="46457">MIEMQQLTNVRELKGFAILSEPENIKAIKKNVWYVRSQAKPDGYYRVERRWPKGYGTKQFVWSCTCPDHVYRKQICKHIYAVEFSLKLKADIEQETAHREIESPRPEVLCPACQSLNVVRDGSRTTRFGKIQRYTCKDCGHRFTPDRGFKSMKHDPKTITLALDLYFKGVSLRKIADHLKQFHNIEVAQTTPMRWIKKYLNLLGKYVEKHKADVGKIWHSDEMTVFIKKEGEKRYYEWIWNVMDAKTRYLLACQVTKDRYVADAKKPLQQAKAAAARRPDLVVTDGLQAYQYAVKDVFFDKSAFIQNPHFRLKDFETKPNNNIVERLNGTFRERTKVMRSLPDQIGANQFCAGMQVYYNYIRPHQGIEGLTPAQMARIPINLSGNRWMTMIELAVKN</sequence>
<dbReference type="InterPro" id="IPR036397">
    <property type="entry name" value="RNaseH_sf"/>
</dbReference>
<evidence type="ECO:0008006" key="6">
    <source>
        <dbReference type="Google" id="ProtNLM"/>
    </source>
</evidence>
<feature type="domain" description="SWIM-type" evidence="2">
    <location>
        <begin position="45"/>
        <end position="87"/>
    </location>
</feature>
<evidence type="ECO:0000313" key="4">
    <source>
        <dbReference type="EMBL" id="MCM2466485.1"/>
    </source>
</evidence>
<dbReference type="InterPro" id="IPR007527">
    <property type="entry name" value="Znf_SWIM"/>
</dbReference>
<comment type="caution">
    <text evidence="4">The sequence shown here is derived from an EMBL/GenBank/DDBJ whole genome shotgun (WGS) entry which is preliminary data.</text>
</comment>
<gene>
    <name evidence="4" type="ORF">DIC75_09240</name>
</gene>
<protein>
    <recommendedName>
        <fullName evidence="6">Transposase</fullName>
    </recommendedName>
</protein>
<accession>A0ABD4TE25</accession>
<keyword evidence="1" id="KW-0479">Metal-binding</keyword>
<dbReference type="SUPFAM" id="SSF53098">
    <property type="entry name" value="Ribonuclease H-like"/>
    <property type="match status" value="1"/>
</dbReference>
<dbReference type="PROSITE" id="PS50994">
    <property type="entry name" value="INTEGRASE"/>
    <property type="match status" value="1"/>
</dbReference>
<dbReference type="PROSITE" id="PS50966">
    <property type="entry name" value="ZF_SWIM"/>
    <property type="match status" value="1"/>
</dbReference>
<reference evidence="4 5" key="1">
    <citation type="submission" date="2018-05" db="EMBL/GenBank/DDBJ databases">
        <title>Isolation and characterization of genus Methanoculleus species and their viruses from deep sea marine sediment offshore southwestern Taiwan.</title>
        <authorList>
            <person name="Wei W.-H."/>
            <person name="Chen W.-C."/>
            <person name="Lai M.-C."/>
            <person name="Chen S.-C."/>
        </authorList>
    </citation>
    <scope>NUCLEOTIDE SEQUENCE [LARGE SCALE GENOMIC DNA]</scope>
    <source>
        <strain evidence="4 5">CWC-02</strain>
    </source>
</reference>
<keyword evidence="1" id="KW-0862">Zinc</keyword>
<dbReference type="EMBL" id="QFDM01000002">
    <property type="protein sequence ID" value="MCM2466485.1"/>
    <property type="molecule type" value="Genomic_DNA"/>
</dbReference>
<dbReference type="AlphaFoldDB" id="A0ABD4TE25"/>
<dbReference type="GO" id="GO:0008270">
    <property type="term" value="F:zinc ion binding"/>
    <property type="evidence" value="ECO:0007669"/>
    <property type="project" value="UniProtKB-KW"/>
</dbReference>
<evidence type="ECO:0000256" key="1">
    <source>
        <dbReference type="PROSITE-ProRule" id="PRU00325"/>
    </source>
</evidence>
<dbReference type="Gene3D" id="3.30.420.10">
    <property type="entry name" value="Ribonuclease H-like superfamily/Ribonuclease H"/>
    <property type="match status" value="1"/>
</dbReference>
<feature type="domain" description="Integrase catalytic" evidence="3">
    <location>
        <begin position="208"/>
        <end position="380"/>
    </location>
</feature>
<evidence type="ECO:0000313" key="5">
    <source>
        <dbReference type="Proteomes" id="UP001523230"/>
    </source>
</evidence>
<proteinExistence type="predicted"/>
<dbReference type="InterPro" id="IPR051354">
    <property type="entry name" value="Transposase_27_IS1"/>
</dbReference>
<evidence type="ECO:0000259" key="3">
    <source>
        <dbReference type="PROSITE" id="PS50994"/>
    </source>
</evidence>
<keyword evidence="1" id="KW-0863">Zinc-finger</keyword>
<evidence type="ECO:0000259" key="2">
    <source>
        <dbReference type="PROSITE" id="PS50966"/>
    </source>
</evidence>
<name>A0ABD4TE25_9EURY</name>